<reference evidence="1 2" key="1">
    <citation type="submission" date="2018-10" db="EMBL/GenBank/DDBJ databases">
        <title>Isolation, diversity and antifungal activity of actinobacteria from wheat.</title>
        <authorList>
            <person name="Han C."/>
        </authorList>
    </citation>
    <scope>NUCLEOTIDE SEQUENCE [LARGE SCALE GENOMIC DNA]</scope>
    <source>
        <strain evidence="1 2">NEAU-YY642</strain>
    </source>
</reference>
<evidence type="ECO:0000313" key="2">
    <source>
        <dbReference type="Proteomes" id="UP000278673"/>
    </source>
</evidence>
<accession>A0A3M2LVI0</accession>
<proteinExistence type="predicted"/>
<dbReference type="AlphaFoldDB" id="A0A3M2LVI0"/>
<keyword evidence="2" id="KW-1185">Reference proteome</keyword>
<dbReference type="RefSeq" id="WP_122183731.1">
    <property type="nucleotide sequence ID" value="NZ_RFFJ01000048.1"/>
</dbReference>
<protein>
    <submittedName>
        <fullName evidence="1">Uncharacterized protein</fullName>
    </submittedName>
</protein>
<name>A0A3M2LVI0_9ACTN</name>
<organism evidence="1 2">
    <name type="scientific">Streptomyces triticirhizae</name>
    <dbReference type="NCBI Taxonomy" id="2483353"/>
    <lineage>
        <taxon>Bacteria</taxon>
        <taxon>Bacillati</taxon>
        <taxon>Actinomycetota</taxon>
        <taxon>Actinomycetes</taxon>
        <taxon>Kitasatosporales</taxon>
        <taxon>Streptomycetaceae</taxon>
        <taxon>Streptomyces</taxon>
    </lineage>
</organism>
<gene>
    <name evidence="1" type="ORF">EBN88_11465</name>
</gene>
<comment type="caution">
    <text evidence="1">The sequence shown here is derived from an EMBL/GenBank/DDBJ whole genome shotgun (WGS) entry which is preliminary data.</text>
</comment>
<dbReference type="EMBL" id="RFFJ01000048">
    <property type="protein sequence ID" value="RMI41232.1"/>
    <property type="molecule type" value="Genomic_DNA"/>
</dbReference>
<evidence type="ECO:0000313" key="1">
    <source>
        <dbReference type="EMBL" id="RMI41232.1"/>
    </source>
</evidence>
<sequence>MPLSIPQVPATVERTIDEALRSAAVPAPRRLRFDRGALRPTLPLPVHRLERLTAPAEPPTARLTGWRYLLAQDGLSVGTAECQVTADGWAFSHFGEGPYIASTERALRLAEEQRARYQPRLLSVPELYMLTLWLYPDEAADPAEGSPSGDDLLIPLAPAPPGIAAERLITVDALVALVANRLAPLGLAS</sequence>
<dbReference type="Proteomes" id="UP000278673">
    <property type="component" value="Unassembled WGS sequence"/>
</dbReference>